<name>A0AAD9NLW5_RIDPI</name>
<dbReference type="GO" id="GO:0016020">
    <property type="term" value="C:membrane"/>
    <property type="evidence" value="ECO:0007669"/>
    <property type="project" value="UniProtKB-SubCell"/>
</dbReference>
<proteinExistence type="predicted"/>
<dbReference type="Gene3D" id="1.20.140.150">
    <property type="match status" value="1"/>
</dbReference>
<dbReference type="Pfam" id="PF13903">
    <property type="entry name" value="Claudin_2"/>
    <property type="match status" value="1"/>
</dbReference>
<keyword evidence="2 5" id="KW-0812">Transmembrane</keyword>
<dbReference type="EMBL" id="JAODUO010000880">
    <property type="protein sequence ID" value="KAK2173378.1"/>
    <property type="molecule type" value="Genomic_DNA"/>
</dbReference>
<accession>A0AAD9NLW5</accession>
<sequence length="226" mass="26171">MVTEGKRIVFNAAFIFNIVAFLLLLIAFGSPYWVVSWPRVYNSFKMIGLWEMCFAGLVLEFEPGMKAYHGCWWVLAPEYWPIRKYLMPGWFIATQVIVTACFVAQFVVCCIMLHLWLRYLYEKKRYGGTRRPSLFLTQTTTILTFASAVLMPMILVLFGVEVYTDILWMPNMHLNYLSWSYGLAVVSAFFSVFATIALVNYTLIIRQEFREPISKMAPVNVKDSAL</sequence>
<keyword evidence="3 5" id="KW-1133">Transmembrane helix</keyword>
<evidence type="ECO:0000256" key="1">
    <source>
        <dbReference type="ARBA" id="ARBA00004141"/>
    </source>
</evidence>
<comment type="subcellular location">
    <subcellularLocation>
        <location evidence="1">Membrane</location>
        <topology evidence="1">Multi-pass membrane protein</topology>
    </subcellularLocation>
</comment>
<evidence type="ECO:0000256" key="5">
    <source>
        <dbReference type="SAM" id="Phobius"/>
    </source>
</evidence>
<evidence type="ECO:0000256" key="3">
    <source>
        <dbReference type="ARBA" id="ARBA00022989"/>
    </source>
</evidence>
<keyword evidence="7" id="KW-1185">Reference proteome</keyword>
<keyword evidence="4 5" id="KW-0472">Membrane</keyword>
<gene>
    <name evidence="6" type="ORF">NP493_880g00003</name>
</gene>
<dbReference type="PANTHER" id="PTHR21284">
    <property type="entry name" value="EG:80H7.2 PROTEIN"/>
    <property type="match status" value="1"/>
</dbReference>
<comment type="caution">
    <text evidence="6">The sequence shown here is derived from an EMBL/GenBank/DDBJ whole genome shotgun (WGS) entry which is preliminary data.</text>
</comment>
<evidence type="ECO:0000313" key="6">
    <source>
        <dbReference type="EMBL" id="KAK2173378.1"/>
    </source>
</evidence>
<reference evidence="6" key="1">
    <citation type="journal article" date="2023" name="Mol. Biol. Evol.">
        <title>Third-Generation Sequencing Reveals the Adaptive Role of the Epigenome in Three Deep-Sea Polychaetes.</title>
        <authorList>
            <person name="Perez M."/>
            <person name="Aroh O."/>
            <person name="Sun Y."/>
            <person name="Lan Y."/>
            <person name="Juniper S.K."/>
            <person name="Young C.R."/>
            <person name="Angers B."/>
            <person name="Qian P.Y."/>
        </authorList>
    </citation>
    <scope>NUCLEOTIDE SEQUENCE</scope>
    <source>
        <strain evidence="6">R07B-5</strain>
    </source>
</reference>
<feature type="transmembrane region" description="Helical" evidence="5">
    <location>
        <begin position="134"/>
        <end position="159"/>
    </location>
</feature>
<dbReference type="Proteomes" id="UP001209878">
    <property type="component" value="Unassembled WGS sequence"/>
</dbReference>
<evidence type="ECO:0000256" key="4">
    <source>
        <dbReference type="ARBA" id="ARBA00023136"/>
    </source>
</evidence>
<dbReference type="InterPro" id="IPR004031">
    <property type="entry name" value="PMP22/EMP/MP20/Claudin"/>
</dbReference>
<dbReference type="PANTHER" id="PTHR21284:SF12">
    <property type="entry name" value="EG:80H7.2 PROTEIN"/>
    <property type="match status" value="1"/>
</dbReference>
<feature type="transmembrane region" description="Helical" evidence="5">
    <location>
        <begin position="179"/>
        <end position="205"/>
    </location>
</feature>
<organism evidence="6 7">
    <name type="scientific">Ridgeia piscesae</name>
    <name type="common">Tubeworm</name>
    <dbReference type="NCBI Taxonomy" id="27915"/>
    <lineage>
        <taxon>Eukaryota</taxon>
        <taxon>Metazoa</taxon>
        <taxon>Spiralia</taxon>
        <taxon>Lophotrochozoa</taxon>
        <taxon>Annelida</taxon>
        <taxon>Polychaeta</taxon>
        <taxon>Sedentaria</taxon>
        <taxon>Canalipalpata</taxon>
        <taxon>Sabellida</taxon>
        <taxon>Siboglinidae</taxon>
        <taxon>Ridgeia</taxon>
    </lineage>
</organism>
<feature type="transmembrane region" description="Helical" evidence="5">
    <location>
        <begin position="90"/>
        <end position="113"/>
    </location>
</feature>
<protein>
    <submittedName>
        <fullName evidence="6">Uncharacterized protein</fullName>
    </submittedName>
</protein>
<dbReference type="AlphaFoldDB" id="A0AAD9NLW5"/>
<evidence type="ECO:0000313" key="7">
    <source>
        <dbReference type="Proteomes" id="UP001209878"/>
    </source>
</evidence>
<evidence type="ECO:0000256" key="2">
    <source>
        <dbReference type="ARBA" id="ARBA00022692"/>
    </source>
</evidence>
<feature type="transmembrane region" description="Helical" evidence="5">
    <location>
        <begin position="12"/>
        <end position="34"/>
    </location>
</feature>